<name>A0A6P2UHS8_BURL3</name>
<dbReference type="RefSeq" id="WP_174951132.1">
    <property type="nucleotide sequence ID" value="NZ_CABVQH010000008.1"/>
</dbReference>
<reference evidence="1 2" key="1">
    <citation type="submission" date="2019-09" db="EMBL/GenBank/DDBJ databases">
        <authorList>
            <person name="Depoorter E."/>
        </authorList>
    </citation>
    <scope>NUCLEOTIDE SEQUENCE [LARGE SCALE GENOMIC DNA]</scope>
    <source>
        <strain evidence="1">R-18109</strain>
    </source>
</reference>
<accession>A0A6P2UHS8</accession>
<organism evidence="1 2">
    <name type="scientific">Burkholderia lata (strain ATCC 17760 / DSM 23089 / LMG 22485 / NCIMB 9086 / R18194 / 383)</name>
    <dbReference type="NCBI Taxonomy" id="482957"/>
    <lineage>
        <taxon>Bacteria</taxon>
        <taxon>Pseudomonadati</taxon>
        <taxon>Pseudomonadota</taxon>
        <taxon>Betaproteobacteria</taxon>
        <taxon>Burkholderiales</taxon>
        <taxon>Burkholderiaceae</taxon>
        <taxon>Burkholderia</taxon>
        <taxon>Burkholderia cepacia complex</taxon>
    </lineage>
</organism>
<gene>
    <name evidence="1" type="ORF">BLA18109_02923</name>
</gene>
<protein>
    <submittedName>
        <fullName evidence="1">Uncharacterized protein</fullName>
    </submittedName>
</protein>
<evidence type="ECO:0000313" key="1">
    <source>
        <dbReference type="EMBL" id="VWC76366.1"/>
    </source>
</evidence>
<dbReference type="Proteomes" id="UP000494260">
    <property type="component" value="Unassembled WGS sequence"/>
</dbReference>
<sequence length="45" mass="4702">MSELTVDGMFGAADMHATVMARNAGNRDGADVFFDADSNSHSPGK</sequence>
<proteinExistence type="predicted"/>
<evidence type="ECO:0000313" key="2">
    <source>
        <dbReference type="Proteomes" id="UP000494260"/>
    </source>
</evidence>
<dbReference type="AlphaFoldDB" id="A0A6P2UHS8"/>
<dbReference type="EMBL" id="CABVQH010000008">
    <property type="protein sequence ID" value="VWC76366.1"/>
    <property type="molecule type" value="Genomic_DNA"/>
</dbReference>